<evidence type="ECO:0000256" key="4">
    <source>
        <dbReference type="PROSITE-ProRule" id="PRU00449"/>
    </source>
</evidence>
<evidence type="ECO:0000259" key="7">
    <source>
        <dbReference type="PROSITE" id="PS50835"/>
    </source>
</evidence>
<dbReference type="AlphaFoldDB" id="A0A5J4NCP5"/>
<feature type="region of interest" description="Disordered" evidence="5">
    <location>
        <begin position="733"/>
        <end position="752"/>
    </location>
</feature>
<dbReference type="GO" id="GO:0008270">
    <property type="term" value="F:zinc ion binding"/>
    <property type="evidence" value="ECO:0007669"/>
    <property type="project" value="UniProtKB-KW"/>
</dbReference>
<dbReference type="SMART" id="SM00213">
    <property type="entry name" value="UBQ"/>
    <property type="match status" value="1"/>
</dbReference>
<dbReference type="InterPro" id="IPR053061">
    <property type="entry name" value="AN1-type_zinc_finger"/>
</dbReference>
<feature type="compositionally biased region" description="Polar residues" evidence="5">
    <location>
        <begin position="733"/>
        <end position="742"/>
    </location>
</feature>
<dbReference type="Gene3D" id="3.10.20.90">
    <property type="entry name" value="Phosphatidylinositol 3-kinase Catalytic Subunit, Chain A, domain 1"/>
    <property type="match status" value="1"/>
</dbReference>
<feature type="compositionally biased region" description="Acidic residues" evidence="5">
    <location>
        <begin position="484"/>
        <end position="500"/>
    </location>
</feature>
<feature type="region of interest" description="Disordered" evidence="5">
    <location>
        <begin position="617"/>
        <end position="640"/>
    </location>
</feature>
<feature type="compositionally biased region" description="Polar residues" evidence="5">
    <location>
        <begin position="628"/>
        <end position="640"/>
    </location>
</feature>
<gene>
    <name evidence="9" type="ORF">DEA37_0014382</name>
</gene>
<dbReference type="InterPro" id="IPR035896">
    <property type="entry name" value="AN1-like_Znf"/>
</dbReference>
<dbReference type="InterPro" id="IPR000626">
    <property type="entry name" value="Ubiquitin-like_dom"/>
</dbReference>
<dbReference type="Pfam" id="PF00240">
    <property type="entry name" value="ubiquitin"/>
    <property type="match status" value="1"/>
</dbReference>
<dbReference type="PANTHER" id="PTHR46728">
    <property type="entry name" value="AN1-TYPE ZINC FINGER PROTEIN 4"/>
    <property type="match status" value="1"/>
</dbReference>
<feature type="compositionally biased region" description="Polar residues" evidence="5">
    <location>
        <begin position="234"/>
        <end position="250"/>
    </location>
</feature>
<dbReference type="SUPFAM" id="SSF118310">
    <property type="entry name" value="AN1-like Zinc finger"/>
    <property type="match status" value="1"/>
</dbReference>
<accession>A0A5J4NCP5</accession>
<feature type="region of interest" description="Disordered" evidence="5">
    <location>
        <begin position="207"/>
        <end position="251"/>
    </location>
</feature>
<dbReference type="PRINTS" id="PR00348">
    <property type="entry name" value="UBIQUITIN"/>
</dbReference>
<dbReference type="Pfam" id="PF01428">
    <property type="entry name" value="zf-AN1"/>
    <property type="match status" value="1"/>
</dbReference>
<evidence type="ECO:0000256" key="2">
    <source>
        <dbReference type="ARBA" id="ARBA00022771"/>
    </source>
</evidence>
<dbReference type="Proteomes" id="UP000324629">
    <property type="component" value="Unassembled WGS sequence"/>
</dbReference>
<evidence type="ECO:0000259" key="6">
    <source>
        <dbReference type="PROSITE" id="PS50053"/>
    </source>
</evidence>
<feature type="domain" description="Ubiquitin-like" evidence="6">
    <location>
        <begin position="3"/>
        <end position="78"/>
    </location>
</feature>
<name>A0A5J4NCP5_9TREM</name>
<evidence type="ECO:0000313" key="9">
    <source>
        <dbReference type="EMBL" id="KAA3673019.1"/>
    </source>
</evidence>
<dbReference type="PROSITE" id="PS51039">
    <property type="entry name" value="ZF_AN1"/>
    <property type="match status" value="1"/>
</dbReference>
<feature type="compositionally biased region" description="Acidic residues" evidence="5">
    <location>
        <begin position="465"/>
        <end position="476"/>
    </location>
</feature>
<evidence type="ECO:0000259" key="8">
    <source>
        <dbReference type="PROSITE" id="PS51039"/>
    </source>
</evidence>
<keyword evidence="10" id="KW-1185">Reference proteome</keyword>
<feature type="domain" description="Ig-like" evidence="7">
    <location>
        <begin position="400"/>
        <end position="478"/>
    </location>
</feature>
<dbReference type="Gene3D" id="4.10.1110.10">
    <property type="entry name" value="AN1-like Zinc finger"/>
    <property type="match status" value="1"/>
</dbReference>
<dbReference type="CDD" id="cd01802">
    <property type="entry name" value="Ubl_ZFAND4"/>
    <property type="match status" value="1"/>
</dbReference>
<feature type="compositionally biased region" description="Low complexity" evidence="5">
    <location>
        <begin position="840"/>
        <end position="850"/>
    </location>
</feature>
<evidence type="ECO:0000256" key="3">
    <source>
        <dbReference type="ARBA" id="ARBA00022833"/>
    </source>
</evidence>
<evidence type="ECO:0000256" key="5">
    <source>
        <dbReference type="SAM" id="MobiDB-lite"/>
    </source>
</evidence>
<feature type="compositionally biased region" description="Polar residues" evidence="5">
    <location>
        <begin position="353"/>
        <end position="383"/>
    </location>
</feature>
<dbReference type="PROSITE" id="PS50053">
    <property type="entry name" value="UBIQUITIN_2"/>
    <property type="match status" value="1"/>
</dbReference>
<proteinExistence type="predicted"/>
<keyword evidence="2 4" id="KW-0863">Zinc-finger</keyword>
<feature type="region of interest" description="Disordered" evidence="5">
    <location>
        <begin position="905"/>
        <end position="935"/>
    </location>
</feature>
<dbReference type="InterPro" id="IPR019956">
    <property type="entry name" value="Ubiquitin_dom"/>
</dbReference>
<feature type="region of interest" description="Disordered" evidence="5">
    <location>
        <begin position="678"/>
        <end position="707"/>
    </location>
</feature>
<dbReference type="EMBL" id="QNGE01004308">
    <property type="protein sequence ID" value="KAA3673019.1"/>
    <property type="molecule type" value="Genomic_DNA"/>
</dbReference>
<dbReference type="InterPro" id="IPR000058">
    <property type="entry name" value="Znf_AN1"/>
</dbReference>
<dbReference type="SMART" id="SM00154">
    <property type="entry name" value="ZnF_AN1"/>
    <property type="match status" value="1"/>
</dbReference>
<sequence length="1002" mass="109707">MLMNLFIETLTGVSFELRVSPAETIMSIKSKIQRAEGIPVTQQHLIWQESELDDHHRLRDYAISGGSTIRLVLGLRGGPLNAHRVPPLRLTPIQLTPSMPPKYEQPTAACSGRMSHLSRFYLPALASSRMLPKYYFDSTHSDSLKCLSSDTDDKKSTATPNPANHTAHAKVLFPGLPTQQTEDQSIINVKCDDSDDALTLNGRHVHTVSDASPMAELNQPTDKGVPPDEEKSKPATNRSPLLSSGPTSNDAMLANSKMVSLNLETSSTSTNSVVTPKNSSALNNGDLVCEQSVTEQLLPPLGYPPLLSSSGIPRPSYSSYDFSSYWRLYEPHPLASVSKSFVIRNPFPVVSTTKPASENTTPGTASECESSGYTRISKSNLTDSTKRGGAEFSSPRSNAPAASSALFATMFSTSGDQLGLPCQASGNEKLSGQSRYTYHWLRRASPLLEEHETSRPSVTPVNLWDPEDVDEEDGDEFSNRLLEADAERDEDDLDEDDDESVEVRGAHTYGLDDDDDSLADLEDYLFYYRTGDLLFGPPALKELCPPYSCYLIRDACATADLEADFNVYTTHTAVDAQEKRQSELTWQQERCQLEEKVNDLKNRMEVLRIRRRGKQRLKSSEAVKHTPTGANESGFDTNNFPSLCDPDVQITSEFKQPSHNQASIGAPLLASTVRAHRPNTPTVTTRSLAEPTTGTVKSPEPVCRKGQRRRRFGTVTPPELKFLVQPPIQDNLEIQNKSSPRNPITAPPAEPDTAAVLTNGFRTSMPAIFAPLSPRPNVRRPLSSVVRSLNSARTGLSAPAAPDATDVSIAQPSTSILSGSLRPKPPIPVRPPLVATDCESSGSSNRSRTSTILSYVTSLSQPETKSLFTPMNKTARLRSAGESRRLVHAEISGVPLTVGRPELSCLPPLKRSPTTSDEIALAPHSPPKSTRSPNNSLRRKRCALCLRRIGIVNSYSCRCGRSFCSRHRYAEVHGCPFDYKAEARRALIDSNPVVTAPKLPKI</sequence>
<feature type="region of interest" description="Disordered" evidence="5">
    <location>
        <begin position="449"/>
        <end position="509"/>
    </location>
</feature>
<evidence type="ECO:0008006" key="11">
    <source>
        <dbReference type="Google" id="ProtNLM"/>
    </source>
</evidence>
<organism evidence="9 10">
    <name type="scientific">Paragonimus westermani</name>
    <dbReference type="NCBI Taxonomy" id="34504"/>
    <lineage>
        <taxon>Eukaryota</taxon>
        <taxon>Metazoa</taxon>
        <taxon>Spiralia</taxon>
        <taxon>Lophotrochozoa</taxon>
        <taxon>Platyhelminthes</taxon>
        <taxon>Trematoda</taxon>
        <taxon>Digenea</taxon>
        <taxon>Plagiorchiida</taxon>
        <taxon>Troglotremata</taxon>
        <taxon>Troglotrematidae</taxon>
        <taxon>Paragonimus</taxon>
    </lineage>
</organism>
<feature type="domain" description="AN1-type" evidence="8">
    <location>
        <begin position="936"/>
        <end position="983"/>
    </location>
</feature>
<dbReference type="InterPro" id="IPR029071">
    <property type="entry name" value="Ubiquitin-like_domsf"/>
</dbReference>
<dbReference type="PROSITE" id="PS50835">
    <property type="entry name" value="IG_LIKE"/>
    <property type="match status" value="1"/>
</dbReference>
<dbReference type="SUPFAM" id="SSF54236">
    <property type="entry name" value="Ubiquitin-like"/>
    <property type="match status" value="1"/>
</dbReference>
<protein>
    <recommendedName>
        <fullName evidence="11">AN1-type domain-containing protein</fullName>
    </recommendedName>
</protein>
<evidence type="ECO:0000313" key="10">
    <source>
        <dbReference type="Proteomes" id="UP000324629"/>
    </source>
</evidence>
<reference evidence="9 10" key="1">
    <citation type="journal article" date="2019" name="Gigascience">
        <title>Whole-genome sequence of the oriental lung fluke Paragonimus westermani.</title>
        <authorList>
            <person name="Oey H."/>
            <person name="Zakrzewski M."/>
            <person name="Narain K."/>
            <person name="Devi K.R."/>
            <person name="Agatsuma T."/>
            <person name="Nawaratna S."/>
            <person name="Gobert G.N."/>
            <person name="Jones M.K."/>
            <person name="Ragan M.A."/>
            <person name="McManus D.P."/>
            <person name="Krause L."/>
        </authorList>
    </citation>
    <scope>NUCLEOTIDE SEQUENCE [LARGE SCALE GENOMIC DNA]</scope>
    <source>
        <strain evidence="9 10">IND2009</strain>
    </source>
</reference>
<feature type="compositionally biased region" description="Polar residues" evidence="5">
    <location>
        <begin position="679"/>
        <end position="696"/>
    </location>
</feature>
<evidence type="ECO:0000256" key="1">
    <source>
        <dbReference type="ARBA" id="ARBA00022723"/>
    </source>
</evidence>
<dbReference type="PANTHER" id="PTHR46728:SF1">
    <property type="entry name" value="AN1-TYPE ZINC FINGER PROTEIN 4"/>
    <property type="match status" value="1"/>
</dbReference>
<comment type="caution">
    <text evidence="9">The sequence shown here is derived from an EMBL/GenBank/DDBJ whole genome shotgun (WGS) entry which is preliminary data.</text>
</comment>
<keyword evidence="3" id="KW-0862">Zinc</keyword>
<feature type="region of interest" description="Disordered" evidence="5">
    <location>
        <begin position="353"/>
        <end position="399"/>
    </location>
</feature>
<feature type="region of interest" description="Disordered" evidence="5">
    <location>
        <begin position="815"/>
        <end position="850"/>
    </location>
</feature>
<keyword evidence="1" id="KW-0479">Metal-binding</keyword>
<dbReference type="InterPro" id="IPR007110">
    <property type="entry name" value="Ig-like_dom"/>
</dbReference>